<gene>
    <name evidence="1" type="ORF">Q604_UNBC03842G0001</name>
</gene>
<dbReference type="EMBL" id="AZMM01003842">
    <property type="protein sequence ID" value="ETJ42192.1"/>
    <property type="molecule type" value="Genomic_DNA"/>
</dbReference>
<dbReference type="AlphaFoldDB" id="W1YI93"/>
<name>W1YI93_9ZZZZ</name>
<evidence type="ECO:0000313" key="1">
    <source>
        <dbReference type="EMBL" id="ETJ42192.1"/>
    </source>
</evidence>
<proteinExistence type="predicted"/>
<feature type="non-terminal residue" evidence="1">
    <location>
        <position position="29"/>
    </location>
</feature>
<reference evidence="1" key="1">
    <citation type="submission" date="2013-12" db="EMBL/GenBank/DDBJ databases">
        <title>A Varibaculum cambriense genome reconstructed from a premature infant gut community with otherwise low bacterial novelty that shifts toward anaerobic metabolism during the third week of life.</title>
        <authorList>
            <person name="Brown C.T."/>
            <person name="Sharon I."/>
            <person name="Thomas B.C."/>
            <person name="Castelle C.J."/>
            <person name="Morowitz M.J."/>
            <person name="Banfield J.F."/>
        </authorList>
    </citation>
    <scope>NUCLEOTIDE SEQUENCE</scope>
</reference>
<comment type="caution">
    <text evidence="1">The sequence shown here is derived from an EMBL/GenBank/DDBJ whole genome shotgun (WGS) entry which is preliminary data.</text>
</comment>
<organism evidence="1">
    <name type="scientific">human gut metagenome</name>
    <dbReference type="NCBI Taxonomy" id="408170"/>
    <lineage>
        <taxon>unclassified sequences</taxon>
        <taxon>metagenomes</taxon>
        <taxon>organismal metagenomes</taxon>
    </lineage>
</organism>
<protein>
    <submittedName>
        <fullName evidence="1">Uncharacterized protein</fullName>
    </submittedName>
</protein>
<accession>W1YI93</accession>
<sequence>MKQFNLAEWALKHKSIIYYFMFRASSQAG</sequence>